<dbReference type="EMBL" id="FPCG01000003">
    <property type="protein sequence ID" value="SFV21893.1"/>
    <property type="molecule type" value="Genomic_DNA"/>
</dbReference>
<evidence type="ECO:0000259" key="1">
    <source>
        <dbReference type="Pfam" id="PF04471"/>
    </source>
</evidence>
<dbReference type="GO" id="GO:0003677">
    <property type="term" value="F:DNA binding"/>
    <property type="evidence" value="ECO:0007669"/>
    <property type="project" value="InterPro"/>
</dbReference>
<accession>A0A1I7MIZ0</accession>
<dbReference type="RefSeq" id="WP_091695632.1">
    <property type="nucleotide sequence ID" value="NZ_FPCG01000003.1"/>
</dbReference>
<feature type="domain" description="Restriction endonuclease type IV Mrr" evidence="1">
    <location>
        <begin position="207"/>
        <end position="318"/>
    </location>
</feature>
<name>A0A1I7MIZ0_9MICC</name>
<gene>
    <name evidence="2" type="ORF">SAMN04487966_10398</name>
</gene>
<dbReference type="PANTHER" id="PTHR30015">
    <property type="entry name" value="MRR RESTRICTION SYSTEM PROTEIN"/>
    <property type="match status" value="1"/>
</dbReference>
<keyword evidence="3" id="KW-1185">Reference proteome</keyword>
<dbReference type="AlphaFoldDB" id="A0A1I7MIZ0"/>
<dbReference type="GO" id="GO:0015666">
    <property type="term" value="F:restriction endodeoxyribonuclease activity"/>
    <property type="evidence" value="ECO:0007669"/>
    <property type="project" value="TreeGrafter"/>
</dbReference>
<dbReference type="PANTHER" id="PTHR30015:SF7">
    <property type="entry name" value="TYPE IV METHYL-DIRECTED RESTRICTION ENZYME ECOKMRR"/>
    <property type="match status" value="1"/>
</dbReference>
<dbReference type="GO" id="GO:0009307">
    <property type="term" value="P:DNA restriction-modification system"/>
    <property type="evidence" value="ECO:0007669"/>
    <property type="project" value="InterPro"/>
</dbReference>
<dbReference type="SUPFAM" id="SSF52980">
    <property type="entry name" value="Restriction endonuclease-like"/>
    <property type="match status" value="1"/>
</dbReference>
<protein>
    <submittedName>
        <fullName evidence="2">Restriction system protein</fullName>
    </submittedName>
</protein>
<evidence type="ECO:0000313" key="3">
    <source>
        <dbReference type="Proteomes" id="UP000198881"/>
    </source>
</evidence>
<proteinExistence type="predicted"/>
<dbReference type="InterPro" id="IPR011856">
    <property type="entry name" value="tRNA_endonuc-like_dom_sf"/>
</dbReference>
<dbReference type="Pfam" id="PF04471">
    <property type="entry name" value="Mrr_cat"/>
    <property type="match status" value="1"/>
</dbReference>
<dbReference type="Proteomes" id="UP000198881">
    <property type="component" value="Unassembled WGS sequence"/>
</dbReference>
<organism evidence="2 3">
    <name type="scientific">Micrococcus terreus</name>
    <dbReference type="NCBI Taxonomy" id="574650"/>
    <lineage>
        <taxon>Bacteria</taxon>
        <taxon>Bacillati</taxon>
        <taxon>Actinomycetota</taxon>
        <taxon>Actinomycetes</taxon>
        <taxon>Micrococcales</taxon>
        <taxon>Micrococcaceae</taxon>
        <taxon>Micrococcus</taxon>
    </lineage>
</organism>
<sequence>MNFWGVHNDTLTTELVDDGFISIGWDELRDLTTIPGGREGLKERLTQEFPDKKPQAIASWAGTLIRFRDEMQTGDVVVAPYRPDSTVNIGVITSDYYYEAGAETQPHRRRVEWKRLGLSRTVFSQSALYELGSLLTVFRVRKHVSEFRAALEATHLTNAPIDNEQIAVSDAVDRVIEQDLEDDSPDEPRASRIERHTRDYVLNAIHRSITHAQFEEFTADLLRTLGYQARVTAYSQDGGVDVIAHKDPLGVEPPLIKVQCKHITSSVSAPEVQQLAGTLGQNDLGLFVTLGGYTRDAMNIERQRSGLRLLTGEDIVTMTLENYDRLPQRWRSVIPLTTLLVVADTAE</sequence>
<dbReference type="InterPro" id="IPR011335">
    <property type="entry name" value="Restrct_endonuc-II-like"/>
</dbReference>
<dbReference type="InterPro" id="IPR052906">
    <property type="entry name" value="Type_IV_Methyl-Rstrct_Enzyme"/>
</dbReference>
<dbReference type="Gene3D" id="3.40.1350.10">
    <property type="match status" value="1"/>
</dbReference>
<dbReference type="InterPro" id="IPR007560">
    <property type="entry name" value="Restrct_endonuc_IV_Mrr"/>
</dbReference>
<dbReference type="STRING" id="574650.SAMN04487966_10398"/>
<dbReference type="OrthoDB" id="9781481at2"/>
<evidence type="ECO:0000313" key="2">
    <source>
        <dbReference type="EMBL" id="SFV21893.1"/>
    </source>
</evidence>
<reference evidence="2 3" key="1">
    <citation type="submission" date="2016-10" db="EMBL/GenBank/DDBJ databases">
        <authorList>
            <person name="de Groot N.N."/>
        </authorList>
    </citation>
    <scope>NUCLEOTIDE SEQUENCE [LARGE SCALE GENOMIC DNA]</scope>
    <source>
        <strain evidence="2 3">CGMCC 1.7054</strain>
    </source>
</reference>